<reference evidence="1 2" key="1">
    <citation type="journal article" date="2015" name="Nat. Commun.">
        <title>Production of butyrate from lysine and the Amadori product fructoselysine by a human gut commensal.</title>
        <authorList>
            <person name="Bui T.P."/>
            <person name="Ritari J."/>
            <person name="Boeren S."/>
            <person name="de Waard P."/>
            <person name="Plugge C.M."/>
            <person name="de Vos W.M."/>
        </authorList>
    </citation>
    <scope>NUCLEOTIDE SEQUENCE [LARGE SCALE GENOMIC DNA]</scope>
    <source>
        <strain evidence="1 2">AF211</strain>
    </source>
</reference>
<dbReference type="RefSeq" id="WP_195607631.1">
    <property type="nucleotide sequence ID" value="NZ_CP159998.1"/>
</dbReference>
<dbReference type="AlphaFoldDB" id="A0A0S2W3N0"/>
<accession>A0A0S2W3N0</accession>
<evidence type="ECO:0000313" key="2">
    <source>
        <dbReference type="Proteomes" id="UP000064844"/>
    </source>
</evidence>
<reference evidence="2" key="2">
    <citation type="submission" date="2015-04" db="EMBL/GenBank/DDBJ databases">
        <title>A butyrogenic pathway from the amino acid lysine in a human gut commensal.</title>
        <authorList>
            <person name="de Vos W.M."/>
            <person name="Bui N.T.P."/>
            <person name="Plugge C.M."/>
            <person name="Ritari J."/>
        </authorList>
    </citation>
    <scope>NUCLEOTIDE SEQUENCE [LARGE SCALE GENOMIC DNA]</scope>
    <source>
        <strain evidence="2">AF211</strain>
    </source>
</reference>
<keyword evidence="2" id="KW-1185">Reference proteome</keyword>
<evidence type="ECO:0000313" key="1">
    <source>
        <dbReference type="EMBL" id="ALP93751.1"/>
    </source>
</evidence>
<organism evidence="1 2">
    <name type="scientific">Intestinimonas butyriciproducens</name>
    <dbReference type="NCBI Taxonomy" id="1297617"/>
    <lineage>
        <taxon>Bacteria</taxon>
        <taxon>Bacillati</taxon>
        <taxon>Bacillota</taxon>
        <taxon>Clostridia</taxon>
        <taxon>Eubacteriales</taxon>
        <taxon>Intestinimonas</taxon>
    </lineage>
</organism>
<dbReference type="Proteomes" id="UP000064844">
    <property type="component" value="Chromosome"/>
</dbReference>
<proteinExistence type="predicted"/>
<sequence>MPVLLKRLGNIVTTALLVGSADTAEWYYADVQKAANSHNYDPKDDDDGNVYEV</sequence>
<name>A0A0S2W3N0_9FIRM</name>
<dbReference type="EMBL" id="CP011307">
    <property type="protein sequence ID" value="ALP93751.1"/>
    <property type="molecule type" value="Genomic_DNA"/>
</dbReference>
<dbReference type="KEGG" id="ibu:IB211_01358"/>
<protein>
    <submittedName>
        <fullName evidence="1">Uncharacterized protein</fullName>
    </submittedName>
</protein>
<gene>
    <name evidence="1" type="ORF">IB211_01358</name>
</gene>